<feature type="transmembrane region" description="Helical" evidence="2">
    <location>
        <begin position="218"/>
        <end position="240"/>
    </location>
</feature>
<protein>
    <recommendedName>
        <fullName evidence="5">G protein-coupled receptor</fullName>
    </recommendedName>
</protein>
<evidence type="ECO:0008006" key="5">
    <source>
        <dbReference type="Google" id="ProtNLM"/>
    </source>
</evidence>
<dbReference type="EMBL" id="MCFL01000017">
    <property type="protein sequence ID" value="ORZ36375.1"/>
    <property type="molecule type" value="Genomic_DNA"/>
</dbReference>
<name>A0A1Y2HP51_9FUNG</name>
<organism evidence="3 4">
    <name type="scientific">Catenaria anguillulae PL171</name>
    <dbReference type="NCBI Taxonomy" id="765915"/>
    <lineage>
        <taxon>Eukaryota</taxon>
        <taxon>Fungi</taxon>
        <taxon>Fungi incertae sedis</taxon>
        <taxon>Blastocladiomycota</taxon>
        <taxon>Blastocladiomycetes</taxon>
        <taxon>Blastocladiales</taxon>
        <taxon>Catenariaceae</taxon>
        <taxon>Catenaria</taxon>
    </lineage>
</organism>
<feature type="transmembrane region" description="Helical" evidence="2">
    <location>
        <begin position="123"/>
        <end position="141"/>
    </location>
</feature>
<accession>A0A1Y2HP51</accession>
<dbReference type="Proteomes" id="UP000193411">
    <property type="component" value="Unassembled WGS sequence"/>
</dbReference>
<evidence type="ECO:0000313" key="4">
    <source>
        <dbReference type="Proteomes" id="UP000193411"/>
    </source>
</evidence>
<sequence length="328" mass="36169">MSSDSRFQGIAGVYWTILMHSVLLIANCFSIHKSWIELQKKRTSRFWISSLVASAMLLLPSIQGIVIGIQLSTRAFMLRLTFDLIGNLSARLGMLIVTILRLYRLKIISKESNRKRTFIVQSLVVAVVLSIACISNIWWVAAEEAYWPVTNGIYANSPPSLVMIQQVEGYVGLFSLLFVTAFNIVADYWFVRTIIGVRRSAMGDDAVQHGTLVYVKTYLTFLPTVIHFTLCFILYSIFVMGLPAPYASYVASSHLMAVPATILFTFIWSTIPATKSLVAHGSKQSGSGSKTRQSLSATGREQTQSLGRNGSVSKSGMTPSQTSATDGK</sequence>
<keyword evidence="2" id="KW-0812">Transmembrane</keyword>
<feature type="compositionally biased region" description="Polar residues" evidence="1">
    <location>
        <begin position="282"/>
        <end position="328"/>
    </location>
</feature>
<evidence type="ECO:0000256" key="2">
    <source>
        <dbReference type="SAM" id="Phobius"/>
    </source>
</evidence>
<feature type="region of interest" description="Disordered" evidence="1">
    <location>
        <begin position="280"/>
        <end position="328"/>
    </location>
</feature>
<feature type="transmembrane region" description="Helical" evidence="2">
    <location>
        <begin position="51"/>
        <end position="72"/>
    </location>
</feature>
<keyword evidence="2" id="KW-0472">Membrane</keyword>
<keyword evidence="4" id="KW-1185">Reference proteome</keyword>
<feature type="transmembrane region" description="Helical" evidence="2">
    <location>
        <begin position="170"/>
        <end position="191"/>
    </location>
</feature>
<dbReference type="AlphaFoldDB" id="A0A1Y2HP51"/>
<comment type="caution">
    <text evidence="3">The sequence shown here is derived from an EMBL/GenBank/DDBJ whole genome shotgun (WGS) entry which is preliminary data.</text>
</comment>
<proteinExistence type="predicted"/>
<feature type="transmembrane region" description="Helical" evidence="2">
    <location>
        <begin position="84"/>
        <end position="103"/>
    </location>
</feature>
<feature type="transmembrane region" description="Helical" evidence="2">
    <location>
        <begin position="12"/>
        <end position="31"/>
    </location>
</feature>
<reference evidence="3 4" key="1">
    <citation type="submission" date="2016-07" db="EMBL/GenBank/DDBJ databases">
        <title>Pervasive Adenine N6-methylation of Active Genes in Fungi.</title>
        <authorList>
            <consortium name="DOE Joint Genome Institute"/>
            <person name="Mondo S.J."/>
            <person name="Dannebaum R.O."/>
            <person name="Kuo R.C."/>
            <person name="Labutti K."/>
            <person name="Haridas S."/>
            <person name="Kuo A."/>
            <person name="Salamov A."/>
            <person name="Ahrendt S.R."/>
            <person name="Lipzen A."/>
            <person name="Sullivan W."/>
            <person name="Andreopoulos W.B."/>
            <person name="Clum A."/>
            <person name="Lindquist E."/>
            <person name="Daum C."/>
            <person name="Ramamoorthy G.K."/>
            <person name="Gryganskyi A."/>
            <person name="Culley D."/>
            <person name="Magnuson J.K."/>
            <person name="James T.Y."/>
            <person name="O'Malley M.A."/>
            <person name="Stajich J.E."/>
            <person name="Spatafora J.W."/>
            <person name="Visel A."/>
            <person name="Grigoriev I.V."/>
        </authorList>
    </citation>
    <scope>NUCLEOTIDE SEQUENCE [LARGE SCALE GENOMIC DNA]</scope>
    <source>
        <strain evidence="3 4">PL171</strain>
    </source>
</reference>
<feature type="transmembrane region" description="Helical" evidence="2">
    <location>
        <begin position="246"/>
        <end position="268"/>
    </location>
</feature>
<keyword evidence="2" id="KW-1133">Transmembrane helix</keyword>
<gene>
    <name evidence="3" type="ORF">BCR44DRAFT_73387</name>
</gene>
<evidence type="ECO:0000256" key="1">
    <source>
        <dbReference type="SAM" id="MobiDB-lite"/>
    </source>
</evidence>
<evidence type="ECO:0000313" key="3">
    <source>
        <dbReference type="EMBL" id="ORZ36375.1"/>
    </source>
</evidence>